<reference evidence="2 3" key="1">
    <citation type="journal article" date="2011" name="Stand. Genomic Sci.">
        <title>Draft genome sequence of Caminibacter mediatlanticus strain TB-2, an epsilonproteobacterium isolated from a deep-sea hydrothermal vent.</title>
        <authorList>
            <person name="Giovannelli D."/>
            <person name="Ferriera S."/>
            <person name="Johnson J."/>
            <person name="Kravitz S."/>
            <person name="Perez-Rodriguez I."/>
            <person name="Ricci J."/>
            <person name="O'Brien C."/>
            <person name="Voordeckers J.W."/>
            <person name="Bini E."/>
            <person name="Vetriani C."/>
        </authorList>
    </citation>
    <scope>NUCLEOTIDE SEQUENCE [LARGE SCALE GENOMIC DNA]</scope>
    <source>
        <strain evidence="2 3">TB-2</strain>
    </source>
</reference>
<dbReference type="EMBL" id="ABCJ01000012">
    <property type="protein sequence ID" value="EDM23028.1"/>
    <property type="molecule type" value="Genomic_DNA"/>
</dbReference>
<gene>
    <name evidence="2" type="ORF">CMTB2_08620</name>
</gene>
<dbReference type="RefSeq" id="WP_007475533.1">
    <property type="nucleotide sequence ID" value="NZ_ABCJ01000012.1"/>
</dbReference>
<keyword evidence="1" id="KW-1133">Transmembrane helix</keyword>
<feature type="transmembrane region" description="Helical" evidence="1">
    <location>
        <begin position="6"/>
        <end position="29"/>
    </location>
</feature>
<name>A0AAI9F1R5_9BACT</name>
<keyword evidence="1" id="KW-0472">Membrane</keyword>
<evidence type="ECO:0000313" key="3">
    <source>
        <dbReference type="Proteomes" id="UP000003288"/>
    </source>
</evidence>
<accession>A0AAI9F1R5</accession>
<dbReference type="Proteomes" id="UP000003288">
    <property type="component" value="Unassembled WGS sequence"/>
</dbReference>
<proteinExistence type="predicted"/>
<comment type="caution">
    <text evidence="2">The sequence shown here is derived from an EMBL/GenBank/DDBJ whole genome shotgun (WGS) entry which is preliminary data.</text>
</comment>
<sequence length="57" mass="6886">MNILAFLSIIILVITFITLIFGILAYFLYKTREKNKTTINNYEEILKENKDEYIYFE</sequence>
<evidence type="ECO:0000256" key="1">
    <source>
        <dbReference type="SAM" id="Phobius"/>
    </source>
</evidence>
<dbReference type="AlphaFoldDB" id="A0AAI9F1R5"/>
<protein>
    <submittedName>
        <fullName evidence="2">Uncharacterized protein</fullName>
    </submittedName>
</protein>
<evidence type="ECO:0000313" key="2">
    <source>
        <dbReference type="EMBL" id="EDM23028.1"/>
    </source>
</evidence>
<organism evidence="2 3">
    <name type="scientific">Caminibacter mediatlanticus TB-2</name>
    <dbReference type="NCBI Taxonomy" id="391592"/>
    <lineage>
        <taxon>Bacteria</taxon>
        <taxon>Pseudomonadati</taxon>
        <taxon>Campylobacterota</taxon>
        <taxon>Epsilonproteobacteria</taxon>
        <taxon>Nautiliales</taxon>
        <taxon>Nautiliaceae</taxon>
        <taxon>Caminibacter</taxon>
    </lineage>
</organism>
<keyword evidence="1" id="KW-0812">Transmembrane</keyword>